<name>A0A2I1GD07_9GLOM</name>
<dbReference type="VEuPathDB" id="FungiDB:RhiirA1_458261"/>
<evidence type="ECO:0000313" key="2">
    <source>
        <dbReference type="Proteomes" id="UP000234323"/>
    </source>
</evidence>
<dbReference type="OrthoDB" id="3040861at2759"/>
<gene>
    <name evidence="1" type="ORF">RhiirA4_458826</name>
</gene>
<dbReference type="VEuPathDB" id="FungiDB:RhiirA1_538294"/>
<accession>A0A2I1GD07</accession>
<dbReference type="EMBL" id="LLXI01000327">
    <property type="protein sequence ID" value="PKY44505.1"/>
    <property type="molecule type" value="Genomic_DNA"/>
</dbReference>
<evidence type="ECO:0000313" key="1">
    <source>
        <dbReference type="EMBL" id="PKY44505.1"/>
    </source>
</evidence>
<dbReference type="AlphaFoldDB" id="A0A2I1GD07"/>
<sequence>MSANKFALNIGLFLDSTGSTNKSIDAIGVSVCAGTVDYHKTKIARDHKTNIKEYFQQNVNIQVIFYTYCIDFHSIKKKEVPMLTWLSTGHHMTTCICKQITSYPQIPITYNGASIYNPTNIDVYNINNRLIHKYYGIFDKSYTARKFE</sequence>
<dbReference type="VEuPathDB" id="FungiDB:RhiirFUN_006028"/>
<reference evidence="1 2" key="1">
    <citation type="submission" date="2015-10" db="EMBL/GenBank/DDBJ databases">
        <title>Genome analyses suggest a sexual origin of heterokaryosis in a supposedly ancient asexual fungus.</title>
        <authorList>
            <person name="Ropars J."/>
            <person name="Sedzielewska K."/>
            <person name="Noel J."/>
            <person name="Charron P."/>
            <person name="Farinelli L."/>
            <person name="Marton T."/>
            <person name="Kruger M."/>
            <person name="Pelin A."/>
            <person name="Brachmann A."/>
            <person name="Corradi N."/>
        </authorList>
    </citation>
    <scope>NUCLEOTIDE SEQUENCE [LARGE SCALE GENOMIC DNA]</scope>
    <source>
        <strain evidence="1 2">A4</strain>
    </source>
</reference>
<proteinExistence type="predicted"/>
<organism evidence="1 2">
    <name type="scientific">Rhizophagus irregularis</name>
    <dbReference type="NCBI Taxonomy" id="588596"/>
    <lineage>
        <taxon>Eukaryota</taxon>
        <taxon>Fungi</taxon>
        <taxon>Fungi incertae sedis</taxon>
        <taxon>Mucoromycota</taxon>
        <taxon>Glomeromycotina</taxon>
        <taxon>Glomeromycetes</taxon>
        <taxon>Glomerales</taxon>
        <taxon>Glomeraceae</taxon>
        <taxon>Rhizophagus</taxon>
    </lineage>
</organism>
<dbReference type="VEuPathDB" id="FungiDB:FUN_022183"/>
<comment type="caution">
    <text evidence="1">The sequence shown here is derived from an EMBL/GenBank/DDBJ whole genome shotgun (WGS) entry which is preliminary data.</text>
</comment>
<dbReference type="Proteomes" id="UP000234323">
    <property type="component" value="Unassembled WGS sequence"/>
</dbReference>
<keyword evidence="2" id="KW-1185">Reference proteome</keyword>
<protein>
    <submittedName>
        <fullName evidence="1">Uncharacterized protein</fullName>
    </submittedName>
</protein>